<dbReference type="GO" id="GO:0005737">
    <property type="term" value="C:cytoplasm"/>
    <property type="evidence" value="ECO:0007669"/>
    <property type="project" value="InterPro"/>
</dbReference>
<dbReference type="Gene3D" id="3.90.80.10">
    <property type="entry name" value="Inorganic pyrophosphatase"/>
    <property type="match status" value="1"/>
</dbReference>
<keyword evidence="4" id="KW-0479">Metal-binding</keyword>
<evidence type="ECO:0000256" key="6">
    <source>
        <dbReference type="ARBA" id="ARBA00022842"/>
    </source>
</evidence>
<accession>A0A0R0LY17</accession>
<dbReference type="Pfam" id="PF00719">
    <property type="entry name" value="Pyrophosphatase"/>
    <property type="match status" value="1"/>
</dbReference>
<dbReference type="InterPro" id="IPR036649">
    <property type="entry name" value="Pyrophosphatase_sf"/>
</dbReference>
<dbReference type="InterPro" id="IPR008162">
    <property type="entry name" value="Pyrophosphatase"/>
</dbReference>
<evidence type="ECO:0000256" key="3">
    <source>
        <dbReference type="ARBA" id="ARBA00012146"/>
    </source>
</evidence>
<evidence type="ECO:0000256" key="2">
    <source>
        <dbReference type="ARBA" id="ARBA00006220"/>
    </source>
</evidence>
<dbReference type="SUPFAM" id="SSF50324">
    <property type="entry name" value="Inorganic pyrophosphatase"/>
    <property type="match status" value="1"/>
</dbReference>
<protein>
    <recommendedName>
        <fullName evidence="3">inorganic diphosphatase</fullName>
        <ecNumber evidence="3">3.6.1.1</ecNumber>
    </recommendedName>
</protein>
<comment type="cofactor">
    <cofactor evidence="1">
        <name>Mg(2+)</name>
        <dbReference type="ChEBI" id="CHEBI:18420"/>
    </cofactor>
</comment>
<organism evidence="7 8">
    <name type="scientific">Pseudoloma neurophilia</name>
    <dbReference type="NCBI Taxonomy" id="146866"/>
    <lineage>
        <taxon>Eukaryota</taxon>
        <taxon>Fungi</taxon>
        <taxon>Fungi incertae sedis</taxon>
        <taxon>Microsporidia</taxon>
        <taxon>Pseudoloma</taxon>
    </lineage>
</organism>
<dbReference type="EMBL" id="LGUB01000139">
    <property type="protein sequence ID" value="KRH94090.1"/>
    <property type="molecule type" value="Genomic_DNA"/>
</dbReference>
<dbReference type="CDD" id="cd00412">
    <property type="entry name" value="pyrophosphatase"/>
    <property type="match status" value="1"/>
</dbReference>
<evidence type="ECO:0000256" key="4">
    <source>
        <dbReference type="ARBA" id="ARBA00022723"/>
    </source>
</evidence>
<keyword evidence="5" id="KW-0378">Hydrolase</keyword>
<dbReference type="GO" id="GO:0004427">
    <property type="term" value="F:inorganic diphosphate phosphatase activity"/>
    <property type="evidence" value="ECO:0007669"/>
    <property type="project" value="UniProtKB-EC"/>
</dbReference>
<evidence type="ECO:0000256" key="1">
    <source>
        <dbReference type="ARBA" id="ARBA00001946"/>
    </source>
</evidence>
<gene>
    <name evidence="7" type="ORF">M153_3860006633</name>
</gene>
<dbReference type="PANTHER" id="PTHR10286">
    <property type="entry name" value="INORGANIC PYROPHOSPHATASE"/>
    <property type="match status" value="1"/>
</dbReference>
<dbReference type="AlphaFoldDB" id="A0A0R0LY17"/>
<sequence>MMITKYNILTTGSKYAESFRVYITENGRIISPFHDIPLYNNELHVNVVNEIPRFENAKFEINKSHPRNPIIQDIKNGKTRFVANVFPAKGFPWNYGALPQTWEDPNVKDEKMGCAGDNDPLDVIDISTIAKKIGEVYAAKVIGCIGMIDDNECDWKVIVIDLRDEMCKSINDIDDLKTQTPTLHQYMYQWLRDYKIPDGKPANTFLDGGELKNKKFTMKIINECHQSWKKLMDDETIKDISRLTKKTPQTDEETGFFTAGTKPDAALPQHVLTGV</sequence>
<evidence type="ECO:0000313" key="8">
    <source>
        <dbReference type="Proteomes" id="UP000051530"/>
    </source>
</evidence>
<comment type="caution">
    <text evidence="7">The sequence shown here is derived from an EMBL/GenBank/DDBJ whole genome shotgun (WGS) entry which is preliminary data.</text>
</comment>
<dbReference type="GO" id="GO:0000287">
    <property type="term" value="F:magnesium ion binding"/>
    <property type="evidence" value="ECO:0007669"/>
    <property type="project" value="InterPro"/>
</dbReference>
<dbReference type="GO" id="GO:0006796">
    <property type="term" value="P:phosphate-containing compound metabolic process"/>
    <property type="evidence" value="ECO:0007669"/>
    <property type="project" value="InterPro"/>
</dbReference>
<evidence type="ECO:0000256" key="5">
    <source>
        <dbReference type="ARBA" id="ARBA00022801"/>
    </source>
</evidence>
<evidence type="ECO:0000313" key="7">
    <source>
        <dbReference type="EMBL" id="KRH94090.1"/>
    </source>
</evidence>
<dbReference type="OrthoDB" id="1608002at2759"/>
<keyword evidence="6" id="KW-0460">Magnesium</keyword>
<dbReference type="Proteomes" id="UP000051530">
    <property type="component" value="Unassembled WGS sequence"/>
</dbReference>
<dbReference type="EC" id="3.6.1.1" evidence="3"/>
<feature type="non-terminal residue" evidence="7">
    <location>
        <position position="275"/>
    </location>
</feature>
<keyword evidence="8" id="KW-1185">Reference proteome</keyword>
<reference evidence="7 8" key="1">
    <citation type="submission" date="2015-07" db="EMBL/GenBank/DDBJ databases">
        <title>The genome of Pseudoloma neurophilia, a relevant intracellular parasite of the zebrafish.</title>
        <authorList>
            <person name="Ndikumana S."/>
            <person name="Pelin A."/>
            <person name="Sanders J."/>
            <person name="Corradi N."/>
        </authorList>
    </citation>
    <scope>NUCLEOTIDE SEQUENCE [LARGE SCALE GENOMIC DNA]</scope>
    <source>
        <strain evidence="7 8">MK1</strain>
    </source>
</reference>
<proteinExistence type="inferred from homology"/>
<dbReference type="VEuPathDB" id="MicrosporidiaDB:M153_3860006633"/>
<name>A0A0R0LY17_9MICR</name>
<comment type="similarity">
    <text evidence="2">Belongs to the PPase family.</text>
</comment>
<dbReference type="PROSITE" id="PS00387">
    <property type="entry name" value="PPASE"/>
    <property type="match status" value="1"/>
</dbReference>